<feature type="transmembrane region" description="Helical" evidence="6">
    <location>
        <begin position="473"/>
        <end position="495"/>
    </location>
</feature>
<dbReference type="CDD" id="cd13124">
    <property type="entry name" value="MATE_SpoVB_like"/>
    <property type="match status" value="1"/>
</dbReference>
<gene>
    <name evidence="7" type="ORF">H8S07_02375</name>
</gene>
<feature type="transmembrane region" description="Helical" evidence="6">
    <location>
        <begin position="350"/>
        <end position="372"/>
    </location>
</feature>
<dbReference type="PANTHER" id="PTHR30250:SF21">
    <property type="entry name" value="LIPID II FLIPPASE MURJ"/>
    <property type="match status" value="1"/>
</dbReference>
<dbReference type="RefSeq" id="WP_021861015.1">
    <property type="nucleotide sequence ID" value="NZ_JACOOY010000002.1"/>
</dbReference>
<reference evidence="7 8" key="1">
    <citation type="submission" date="2020-08" db="EMBL/GenBank/DDBJ databases">
        <title>Genome public.</title>
        <authorList>
            <person name="Liu C."/>
            <person name="Sun Q."/>
        </authorList>
    </citation>
    <scope>NUCLEOTIDE SEQUENCE [LARGE SCALE GENOMIC DNA]</scope>
    <source>
        <strain evidence="7 8">NSJ-36</strain>
    </source>
</reference>
<feature type="transmembrane region" description="Helical" evidence="6">
    <location>
        <begin position="413"/>
        <end position="432"/>
    </location>
</feature>
<feature type="transmembrane region" description="Helical" evidence="6">
    <location>
        <begin position="52"/>
        <end position="74"/>
    </location>
</feature>
<evidence type="ECO:0000256" key="6">
    <source>
        <dbReference type="SAM" id="Phobius"/>
    </source>
</evidence>
<comment type="subcellular location">
    <subcellularLocation>
        <location evidence="1">Cell membrane</location>
        <topology evidence="1">Multi-pass membrane protein</topology>
    </subcellularLocation>
</comment>
<dbReference type="EMBL" id="JACOOY010000002">
    <property type="protein sequence ID" value="MBC5664134.1"/>
    <property type="molecule type" value="Genomic_DNA"/>
</dbReference>
<protein>
    <submittedName>
        <fullName evidence="7">Polysaccharide biosynthesis protein</fullName>
    </submittedName>
</protein>
<evidence type="ECO:0000256" key="5">
    <source>
        <dbReference type="ARBA" id="ARBA00023136"/>
    </source>
</evidence>
<comment type="caution">
    <text evidence="7">The sequence shown here is derived from an EMBL/GenBank/DDBJ whole genome shotgun (WGS) entry which is preliminary data.</text>
</comment>
<feature type="transmembrane region" description="Helical" evidence="6">
    <location>
        <begin position="201"/>
        <end position="227"/>
    </location>
</feature>
<organism evidence="7 8">
    <name type="scientific">Dorea hominis</name>
    <dbReference type="NCBI Taxonomy" id="2763040"/>
    <lineage>
        <taxon>Bacteria</taxon>
        <taxon>Bacillati</taxon>
        <taxon>Bacillota</taxon>
        <taxon>Clostridia</taxon>
        <taxon>Lachnospirales</taxon>
        <taxon>Lachnospiraceae</taxon>
        <taxon>Dorea</taxon>
    </lineage>
</organism>
<keyword evidence="5 6" id="KW-0472">Membrane</keyword>
<evidence type="ECO:0000313" key="8">
    <source>
        <dbReference type="Proteomes" id="UP000647235"/>
    </source>
</evidence>
<evidence type="ECO:0000256" key="1">
    <source>
        <dbReference type="ARBA" id="ARBA00004651"/>
    </source>
</evidence>
<accession>A0ABR7ERZ1</accession>
<dbReference type="Proteomes" id="UP000647235">
    <property type="component" value="Unassembled WGS sequence"/>
</dbReference>
<evidence type="ECO:0000256" key="4">
    <source>
        <dbReference type="ARBA" id="ARBA00022989"/>
    </source>
</evidence>
<sequence length="552" mass="58999">MSEKQQSEKNLLIQGTILAAAGVITKIIGAVYRVPLVGILGDKGLGYYGVAFQIYAIALTLTSYSLPVAVSKLVSARVAVGEYKNAYKVFRGALAFAITVGGTAALIIFFGAGVIAKNIMAMSMSVYALRVLAPCILIVAILGVFRGFFQGNGSMMPTAISQILEQIINAVVSIGGAYVLLKAGRAVGKTRGDSSYGEAYGAAGGTLGTVAGAAAALVLVVFIFLVYQRVVKKKMKKDRSRHKETYEEIFRVLLLTIAPVILSATVYNICGVIDNAMFGKIMAAQGHKESEYAALLGIISGKYDTLINVPLAFSSAIASAMMPSIVAAVKNRSRKQLHNKIELFSRFTMVVALPSAVGFIVLAKPLLDLIFFTEDNRIAAVTLQFGALSVIFYCLSTITNAALQGMDRMMTPVYSAAAALVVHIISLFIMMVVFKWGIYAVVLSKIVFSVTACIFNAHALREYAGFVQERKKTFIIPAIASVIMGVVALVVHLFFELFLGTHIATILALLAAVAVYGTAIILLGGLTEAEMRQMPMGTKLVAVCKKCRLFPS</sequence>
<feature type="transmembrane region" description="Helical" evidence="6">
    <location>
        <begin position="378"/>
        <end position="401"/>
    </location>
</feature>
<feature type="transmembrane region" description="Helical" evidence="6">
    <location>
        <begin position="311"/>
        <end position="329"/>
    </location>
</feature>
<evidence type="ECO:0000256" key="2">
    <source>
        <dbReference type="ARBA" id="ARBA00022475"/>
    </source>
</evidence>
<feature type="transmembrane region" description="Helical" evidence="6">
    <location>
        <begin position="438"/>
        <end position="461"/>
    </location>
</feature>
<feature type="transmembrane region" description="Helical" evidence="6">
    <location>
        <begin position="127"/>
        <end position="149"/>
    </location>
</feature>
<name>A0ABR7ERZ1_9FIRM</name>
<feature type="transmembrane region" description="Helical" evidence="6">
    <location>
        <begin position="12"/>
        <end position="32"/>
    </location>
</feature>
<proteinExistence type="predicted"/>
<keyword evidence="8" id="KW-1185">Reference proteome</keyword>
<feature type="transmembrane region" description="Helical" evidence="6">
    <location>
        <begin position="248"/>
        <end position="269"/>
    </location>
</feature>
<evidence type="ECO:0000256" key="3">
    <source>
        <dbReference type="ARBA" id="ARBA00022692"/>
    </source>
</evidence>
<dbReference type="Pfam" id="PF01943">
    <property type="entry name" value="Polysacc_synt"/>
    <property type="match status" value="1"/>
</dbReference>
<dbReference type="InterPro" id="IPR050833">
    <property type="entry name" value="Poly_Biosynth_Transport"/>
</dbReference>
<keyword evidence="3 6" id="KW-0812">Transmembrane</keyword>
<feature type="transmembrane region" description="Helical" evidence="6">
    <location>
        <begin position="94"/>
        <end position="115"/>
    </location>
</feature>
<keyword evidence="2" id="KW-1003">Cell membrane</keyword>
<keyword evidence="4 6" id="KW-1133">Transmembrane helix</keyword>
<dbReference type="PIRSF" id="PIRSF038958">
    <property type="entry name" value="PG_synth_SpoVB"/>
    <property type="match status" value="1"/>
</dbReference>
<dbReference type="InterPro" id="IPR024923">
    <property type="entry name" value="PG_synth_SpoVB"/>
</dbReference>
<dbReference type="PANTHER" id="PTHR30250">
    <property type="entry name" value="PST FAMILY PREDICTED COLANIC ACID TRANSPORTER"/>
    <property type="match status" value="1"/>
</dbReference>
<evidence type="ECO:0000313" key="7">
    <source>
        <dbReference type="EMBL" id="MBC5664134.1"/>
    </source>
</evidence>
<dbReference type="InterPro" id="IPR002797">
    <property type="entry name" value="Polysacc_synth"/>
</dbReference>
<feature type="transmembrane region" description="Helical" evidence="6">
    <location>
        <begin position="501"/>
        <end position="526"/>
    </location>
</feature>